<reference evidence="2 3" key="1">
    <citation type="submission" date="2020-07" db="EMBL/GenBank/DDBJ databases">
        <title>Sequencing the genomes of 1000 actinobacteria strains.</title>
        <authorList>
            <person name="Klenk H.-P."/>
        </authorList>
    </citation>
    <scope>NUCLEOTIDE SEQUENCE [LARGE SCALE GENOMIC DNA]</scope>
    <source>
        <strain evidence="2 3">DSM 24552</strain>
    </source>
</reference>
<proteinExistence type="predicted"/>
<dbReference type="EMBL" id="JACCAC010000001">
    <property type="protein sequence ID" value="NYG55733.1"/>
    <property type="molecule type" value="Genomic_DNA"/>
</dbReference>
<feature type="region of interest" description="Disordered" evidence="1">
    <location>
        <begin position="1"/>
        <end position="54"/>
    </location>
</feature>
<evidence type="ECO:0000313" key="2">
    <source>
        <dbReference type="EMBL" id="NYG55733.1"/>
    </source>
</evidence>
<dbReference type="AlphaFoldDB" id="A0A7Y9RWA9"/>
<sequence>MSETGHESTPATEEDLAAQREEIAATQEQLDAESDADGLAAEAGRGEETGISEG</sequence>
<evidence type="ECO:0000313" key="3">
    <source>
        <dbReference type="Proteomes" id="UP000544110"/>
    </source>
</evidence>
<keyword evidence="3" id="KW-1185">Reference proteome</keyword>
<protein>
    <submittedName>
        <fullName evidence="2">Uncharacterized protein</fullName>
    </submittedName>
</protein>
<name>A0A7Y9RWA9_9ACTN</name>
<dbReference type="RefSeq" id="WP_179518129.1">
    <property type="nucleotide sequence ID" value="NZ_JACCAC010000001.1"/>
</dbReference>
<evidence type="ECO:0000256" key="1">
    <source>
        <dbReference type="SAM" id="MobiDB-lite"/>
    </source>
</evidence>
<comment type="caution">
    <text evidence="2">The sequence shown here is derived from an EMBL/GenBank/DDBJ whole genome shotgun (WGS) entry which is preliminary data.</text>
</comment>
<accession>A0A7Y9RWA9</accession>
<gene>
    <name evidence="2" type="ORF">BJ989_002037</name>
</gene>
<organism evidence="2 3">
    <name type="scientific">Nocardioides perillae</name>
    <dbReference type="NCBI Taxonomy" id="1119534"/>
    <lineage>
        <taxon>Bacteria</taxon>
        <taxon>Bacillati</taxon>
        <taxon>Actinomycetota</taxon>
        <taxon>Actinomycetes</taxon>
        <taxon>Propionibacteriales</taxon>
        <taxon>Nocardioidaceae</taxon>
        <taxon>Nocardioides</taxon>
    </lineage>
</organism>
<dbReference type="Proteomes" id="UP000544110">
    <property type="component" value="Unassembled WGS sequence"/>
</dbReference>